<dbReference type="Pfam" id="PF02949">
    <property type="entry name" value="7tm_6"/>
    <property type="match status" value="1"/>
</dbReference>
<accession>A0AAV2N9V2</accession>
<dbReference type="GO" id="GO:0005886">
    <property type="term" value="C:plasma membrane"/>
    <property type="evidence" value="ECO:0007669"/>
    <property type="project" value="UniProtKB-SubCell"/>
</dbReference>
<feature type="transmembrane region" description="Helical" evidence="10">
    <location>
        <begin position="34"/>
        <end position="53"/>
    </location>
</feature>
<evidence type="ECO:0000256" key="9">
    <source>
        <dbReference type="ARBA" id="ARBA00023224"/>
    </source>
</evidence>
<keyword evidence="3 10" id="KW-0716">Sensory transduction</keyword>
<dbReference type="PANTHER" id="PTHR21137">
    <property type="entry name" value="ODORANT RECEPTOR"/>
    <property type="match status" value="1"/>
</dbReference>
<name>A0AAV2N9V2_9HYME</name>
<keyword evidence="7 10" id="KW-0472">Membrane</keyword>
<feature type="transmembrane region" description="Helical" evidence="10">
    <location>
        <begin position="269"/>
        <end position="293"/>
    </location>
</feature>
<dbReference type="GO" id="GO:0005549">
    <property type="term" value="F:odorant binding"/>
    <property type="evidence" value="ECO:0007669"/>
    <property type="project" value="InterPro"/>
</dbReference>
<dbReference type="GO" id="GO:0004984">
    <property type="term" value="F:olfactory receptor activity"/>
    <property type="evidence" value="ECO:0007669"/>
    <property type="project" value="InterPro"/>
</dbReference>
<gene>
    <name evidence="11" type="ORF">LPLAT_LOCUS2997</name>
</gene>
<evidence type="ECO:0000256" key="2">
    <source>
        <dbReference type="ARBA" id="ARBA00022475"/>
    </source>
</evidence>
<comment type="subcellular location">
    <subcellularLocation>
        <location evidence="1 10">Cell membrane</location>
        <topology evidence="1 10">Multi-pass membrane protein</topology>
    </subcellularLocation>
</comment>
<evidence type="ECO:0000256" key="10">
    <source>
        <dbReference type="RuleBase" id="RU351113"/>
    </source>
</evidence>
<feature type="transmembrane region" description="Helical" evidence="10">
    <location>
        <begin position="180"/>
        <end position="206"/>
    </location>
</feature>
<dbReference type="PANTHER" id="PTHR21137:SF35">
    <property type="entry name" value="ODORANT RECEPTOR 19A-RELATED"/>
    <property type="match status" value="1"/>
</dbReference>
<keyword evidence="12" id="KW-1185">Reference proteome</keyword>
<feature type="transmembrane region" description="Helical" evidence="10">
    <location>
        <begin position="127"/>
        <end position="150"/>
    </location>
</feature>
<reference evidence="11" key="1">
    <citation type="submission" date="2024-04" db="EMBL/GenBank/DDBJ databases">
        <authorList>
            <consortium name="Molecular Ecology Group"/>
        </authorList>
    </citation>
    <scope>NUCLEOTIDE SEQUENCE</scope>
</reference>
<feature type="transmembrane region" description="Helical" evidence="10">
    <location>
        <begin position="299"/>
        <end position="321"/>
    </location>
</feature>
<evidence type="ECO:0000313" key="12">
    <source>
        <dbReference type="Proteomes" id="UP001497644"/>
    </source>
</evidence>
<keyword evidence="4 10" id="KW-0812">Transmembrane</keyword>
<evidence type="ECO:0000256" key="3">
    <source>
        <dbReference type="ARBA" id="ARBA00022606"/>
    </source>
</evidence>
<dbReference type="Proteomes" id="UP001497644">
    <property type="component" value="Chromosome 12"/>
</dbReference>
<dbReference type="GO" id="GO:0007165">
    <property type="term" value="P:signal transduction"/>
    <property type="evidence" value="ECO:0007669"/>
    <property type="project" value="UniProtKB-KW"/>
</dbReference>
<sequence length="403" mass="46512">MAVRKADKYLSIRMARFLMKTIGYWPPESKFEKYLLNGILVYTLFAIGLALWIESTELYLGIGDIYAVTYTACSTMPVVIVLLKLCFFLLHREEMLRMLKYTEDNFWYVQYDAYGSRILEKIDRKGIILLFTFTFFVQGAVFTYLLAPIIENRGKNETERILMFNIWVGVPTNVSPNYEIIFFFEVVALIHSGLCFCCFDNLLGLINMHAAGQFKMLQHRLETILQKVERAGTVELLSKKRKRQVYEEIIECVGIHHKLIWYSERMERLFMYTTLCQLLSSAVLLCVSGLQIFLGRGTIVRRMIFIAHSFACFFQLFVITLTSNDLIDESRAIGDAAYNANWQVLAHKDNKSVRNAVLMIIMRATRPCSISAGGFFPVSLETFMTVLSTSVSYFTLLRKFIGE</sequence>
<evidence type="ECO:0000256" key="6">
    <source>
        <dbReference type="ARBA" id="ARBA00022989"/>
    </source>
</evidence>
<organism evidence="11 12">
    <name type="scientific">Lasius platythorax</name>
    <dbReference type="NCBI Taxonomy" id="488582"/>
    <lineage>
        <taxon>Eukaryota</taxon>
        <taxon>Metazoa</taxon>
        <taxon>Ecdysozoa</taxon>
        <taxon>Arthropoda</taxon>
        <taxon>Hexapoda</taxon>
        <taxon>Insecta</taxon>
        <taxon>Pterygota</taxon>
        <taxon>Neoptera</taxon>
        <taxon>Endopterygota</taxon>
        <taxon>Hymenoptera</taxon>
        <taxon>Apocrita</taxon>
        <taxon>Aculeata</taxon>
        <taxon>Formicoidea</taxon>
        <taxon>Formicidae</taxon>
        <taxon>Formicinae</taxon>
        <taxon>Lasius</taxon>
        <taxon>Lasius</taxon>
    </lineage>
</organism>
<keyword evidence="9 10" id="KW-0807">Transducer</keyword>
<dbReference type="AlphaFoldDB" id="A0AAV2N9V2"/>
<keyword evidence="8 10" id="KW-0675">Receptor</keyword>
<dbReference type="InterPro" id="IPR004117">
    <property type="entry name" value="7tm6_olfct_rcpt"/>
</dbReference>
<evidence type="ECO:0000256" key="7">
    <source>
        <dbReference type="ARBA" id="ARBA00023136"/>
    </source>
</evidence>
<keyword evidence="5 10" id="KW-0552">Olfaction</keyword>
<dbReference type="EMBL" id="OZ034835">
    <property type="protein sequence ID" value="CAL1676897.1"/>
    <property type="molecule type" value="Genomic_DNA"/>
</dbReference>
<comment type="caution">
    <text evidence="10">Lacks conserved residue(s) required for the propagation of feature annotation.</text>
</comment>
<keyword evidence="2" id="KW-1003">Cell membrane</keyword>
<evidence type="ECO:0000313" key="11">
    <source>
        <dbReference type="EMBL" id="CAL1676897.1"/>
    </source>
</evidence>
<evidence type="ECO:0000256" key="8">
    <source>
        <dbReference type="ARBA" id="ARBA00023170"/>
    </source>
</evidence>
<comment type="similarity">
    <text evidence="10">Belongs to the insect chemoreceptor superfamily. Heteromeric odorant receptor channel (TC 1.A.69) family.</text>
</comment>
<protein>
    <recommendedName>
        <fullName evidence="10">Odorant receptor</fullName>
    </recommendedName>
</protein>
<evidence type="ECO:0000256" key="4">
    <source>
        <dbReference type="ARBA" id="ARBA00022692"/>
    </source>
</evidence>
<evidence type="ECO:0000256" key="1">
    <source>
        <dbReference type="ARBA" id="ARBA00004651"/>
    </source>
</evidence>
<proteinExistence type="inferred from homology"/>
<evidence type="ECO:0000256" key="5">
    <source>
        <dbReference type="ARBA" id="ARBA00022725"/>
    </source>
</evidence>
<keyword evidence="6 10" id="KW-1133">Transmembrane helix</keyword>
<feature type="transmembrane region" description="Helical" evidence="10">
    <location>
        <begin position="65"/>
        <end position="90"/>
    </location>
</feature>